<evidence type="ECO:0008006" key="2">
    <source>
        <dbReference type="Google" id="ProtNLM"/>
    </source>
</evidence>
<organism evidence="1">
    <name type="scientific">marine sediment metagenome</name>
    <dbReference type="NCBI Taxonomy" id="412755"/>
    <lineage>
        <taxon>unclassified sequences</taxon>
        <taxon>metagenomes</taxon>
        <taxon>ecological metagenomes</taxon>
    </lineage>
</organism>
<sequence>MNLTNIEKSFIEKWKETDFSDWNESDIREDFIAPLLKILGYAKNTLNNIKREKSLRLSEPYQRIGRDRVKIDYIPTFKLKSFWIIEAKSGKTREMDLGFLLIRLIYR</sequence>
<evidence type="ECO:0000313" key="1">
    <source>
        <dbReference type="EMBL" id="KKM26260.1"/>
    </source>
</evidence>
<proteinExistence type="predicted"/>
<protein>
    <recommendedName>
        <fullName evidence="2">Type I restriction enzyme R protein N-terminal domain-containing protein</fullName>
    </recommendedName>
</protein>
<reference evidence="1" key="1">
    <citation type="journal article" date="2015" name="Nature">
        <title>Complex archaea that bridge the gap between prokaryotes and eukaryotes.</title>
        <authorList>
            <person name="Spang A."/>
            <person name="Saw J.H."/>
            <person name="Jorgensen S.L."/>
            <person name="Zaremba-Niedzwiedzka K."/>
            <person name="Martijn J."/>
            <person name="Lind A.E."/>
            <person name="van Eijk R."/>
            <person name="Schleper C."/>
            <person name="Guy L."/>
            <person name="Ettema T.J."/>
        </authorList>
    </citation>
    <scope>NUCLEOTIDE SEQUENCE</scope>
</reference>
<gene>
    <name evidence="1" type="ORF">LCGC14_1586610</name>
</gene>
<comment type="caution">
    <text evidence="1">The sequence shown here is derived from an EMBL/GenBank/DDBJ whole genome shotgun (WGS) entry which is preliminary data.</text>
</comment>
<accession>A0A0F9LFN4</accession>
<name>A0A0F9LFN4_9ZZZZ</name>
<dbReference type="AlphaFoldDB" id="A0A0F9LFN4"/>
<dbReference type="EMBL" id="LAZR01012549">
    <property type="protein sequence ID" value="KKM26260.1"/>
    <property type="molecule type" value="Genomic_DNA"/>
</dbReference>
<feature type="non-terminal residue" evidence="1">
    <location>
        <position position="107"/>
    </location>
</feature>